<dbReference type="Gene3D" id="1.10.10.60">
    <property type="entry name" value="Homeodomain-like"/>
    <property type="match status" value="1"/>
</dbReference>
<gene>
    <name evidence="1" type="ORF">JZX89_26045</name>
</gene>
<evidence type="ECO:0000313" key="2">
    <source>
        <dbReference type="Proteomes" id="UP000664699"/>
    </source>
</evidence>
<keyword evidence="2" id="KW-1185">Reference proteome</keyword>
<dbReference type="RefSeq" id="WP_207135815.1">
    <property type="nucleotide sequence ID" value="NZ_JAFLNA010000019.1"/>
</dbReference>
<evidence type="ECO:0000313" key="1">
    <source>
        <dbReference type="EMBL" id="MBO0134204.1"/>
    </source>
</evidence>
<comment type="caution">
    <text evidence="1">The sequence shown here is derived from an EMBL/GenBank/DDBJ whole genome shotgun (WGS) entry which is preliminary data.</text>
</comment>
<sequence>MTNSGAAVAEAPRFLQSNEGEMLAWTFADQAALEGWTSRRRFQKAIGMTATDYVQRFLVAKAQELLNSTIIEKNARLGGCYSDASAFREIFFESLA</sequence>
<proteinExistence type="predicted"/>
<reference evidence="1 2" key="1">
    <citation type="submission" date="2021-03" db="EMBL/GenBank/DDBJ databases">
        <title>Whole genome sequence of Agrobacterium sp. strain Rnr.</title>
        <authorList>
            <person name="Mafakheri H."/>
            <person name="Taghavi S.M."/>
            <person name="Nemanja K."/>
            <person name="Osdaghi E."/>
        </authorList>
    </citation>
    <scope>NUCLEOTIDE SEQUENCE [LARGE SCALE GENOMIC DNA]</scope>
    <source>
        <strain evidence="1 2">Rnr</strain>
    </source>
</reference>
<name>A0ABS3EQF7_9HYPH</name>
<dbReference type="Proteomes" id="UP000664699">
    <property type="component" value="Unassembled WGS sequence"/>
</dbReference>
<organism evidence="1 2">
    <name type="scientific">Agrobacterium burrii</name>
    <dbReference type="NCBI Taxonomy" id="2815339"/>
    <lineage>
        <taxon>Bacteria</taxon>
        <taxon>Pseudomonadati</taxon>
        <taxon>Pseudomonadota</taxon>
        <taxon>Alphaproteobacteria</taxon>
        <taxon>Hyphomicrobiales</taxon>
        <taxon>Rhizobiaceae</taxon>
        <taxon>Rhizobium/Agrobacterium group</taxon>
        <taxon>Agrobacterium</taxon>
        <taxon>Agrobacterium tumefaciens complex</taxon>
    </lineage>
</organism>
<dbReference type="EMBL" id="JAFLNA010000019">
    <property type="protein sequence ID" value="MBO0134204.1"/>
    <property type="molecule type" value="Genomic_DNA"/>
</dbReference>
<protein>
    <submittedName>
        <fullName evidence="1">Uncharacterized protein</fullName>
    </submittedName>
</protein>
<accession>A0ABS3EQF7</accession>